<dbReference type="Proteomes" id="UP000422221">
    <property type="component" value="Unassembled WGS sequence"/>
</dbReference>
<evidence type="ECO:0000313" key="3">
    <source>
        <dbReference type="Proteomes" id="UP000422221"/>
    </source>
</evidence>
<dbReference type="AlphaFoldDB" id="A0A7J4XLJ6"/>
<name>A0A7J4XLJ6_9BACE</name>
<gene>
    <name evidence="2" type="ORF">F3F73_05370</name>
</gene>
<dbReference type="RefSeq" id="WP_007480406.1">
    <property type="nucleotide sequence ID" value="NZ_CAXSTI010000026.1"/>
</dbReference>
<sequence length="270" mass="29995">MKQVKVLVLTLIVLMGIGFTSCMNSDDNYTPIWQGPVEVISSVYGGTYFKIGELKIQPTTTSLMAVEETYKFDPSSTKMAYIACTYSNDEASGNSGATNTLKNVTLNYAVSLDGTVESVAEKGASNDSVATAPIIRVTNVMSSSSTSEENFYILDNRYLFAGISYYVQEKQHSFTLVNYPNEEVEDGVIKFYLRHGGTPEKDGVTLISANVAGTYPYLYYKSFDLANYLPTLPGKEVKIIVEVDENTVNNKLDDERTKKREYSLTYKVEE</sequence>
<protein>
    <submittedName>
        <fullName evidence="2">Uncharacterized protein</fullName>
    </submittedName>
</protein>
<dbReference type="EMBL" id="VWMK01000004">
    <property type="protein sequence ID" value="KAA3767830.1"/>
    <property type="molecule type" value="Genomic_DNA"/>
</dbReference>
<organism evidence="2 3">
    <name type="scientific">Bacteroides salyersiae</name>
    <dbReference type="NCBI Taxonomy" id="291644"/>
    <lineage>
        <taxon>Bacteria</taxon>
        <taxon>Pseudomonadati</taxon>
        <taxon>Bacteroidota</taxon>
        <taxon>Bacteroidia</taxon>
        <taxon>Bacteroidales</taxon>
        <taxon>Bacteroidaceae</taxon>
        <taxon>Bacteroides</taxon>
    </lineage>
</organism>
<reference evidence="2 3" key="1">
    <citation type="journal article" date="2019" name="Nat. Med.">
        <title>A library of human gut bacterial isolates paired with longitudinal multiomics data enables mechanistic microbiome research.</title>
        <authorList>
            <person name="Poyet M."/>
            <person name="Groussin M."/>
            <person name="Gibbons S.M."/>
            <person name="Avila-Pacheco J."/>
            <person name="Jiang X."/>
            <person name="Kearney S.M."/>
            <person name="Perrotta A.R."/>
            <person name="Berdy B."/>
            <person name="Zhao S."/>
            <person name="Lieberman T.D."/>
            <person name="Swanson P.K."/>
            <person name="Smith M."/>
            <person name="Roesemann S."/>
            <person name="Alexander J.E."/>
            <person name="Rich S.A."/>
            <person name="Livny J."/>
            <person name="Vlamakis H."/>
            <person name="Clish C."/>
            <person name="Bullock K."/>
            <person name="Deik A."/>
            <person name="Scott J."/>
            <person name="Pierce K.A."/>
            <person name="Xavier R.J."/>
            <person name="Alm E.J."/>
        </authorList>
    </citation>
    <scope>NUCLEOTIDE SEQUENCE [LARGE SCALE GENOMIC DNA]</scope>
    <source>
        <strain evidence="2 3">BIOML-A10</strain>
    </source>
</reference>
<keyword evidence="1" id="KW-0732">Signal</keyword>
<proteinExistence type="predicted"/>
<comment type="caution">
    <text evidence="2">The sequence shown here is derived from an EMBL/GenBank/DDBJ whole genome shotgun (WGS) entry which is preliminary data.</text>
</comment>
<evidence type="ECO:0000313" key="2">
    <source>
        <dbReference type="EMBL" id="KAA3767830.1"/>
    </source>
</evidence>
<feature type="chain" id="PRO_5029907885" evidence="1">
    <location>
        <begin position="26"/>
        <end position="270"/>
    </location>
</feature>
<feature type="signal peptide" evidence="1">
    <location>
        <begin position="1"/>
        <end position="25"/>
    </location>
</feature>
<dbReference type="PROSITE" id="PS51257">
    <property type="entry name" value="PROKAR_LIPOPROTEIN"/>
    <property type="match status" value="1"/>
</dbReference>
<evidence type="ECO:0000256" key="1">
    <source>
        <dbReference type="SAM" id="SignalP"/>
    </source>
</evidence>
<accession>A0A7J4XLJ6</accession>
<dbReference type="Gene3D" id="2.60.40.3220">
    <property type="match status" value="1"/>
</dbReference>
<dbReference type="GeneID" id="93116594"/>